<keyword evidence="8" id="KW-1133">Transmembrane helix</keyword>
<dbReference type="GO" id="GO:0003993">
    <property type="term" value="F:acid phosphatase activity"/>
    <property type="evidence" value="ECO:0007669"/>
    <property type="project" value="UniProtKB-EC"/>
</dbReference>
<dbReference type="EC" id="3.1.3.2" evidence="3"/>
<evidence type="ECO:0000256" key="9">
    <source>
        <dbReference type="SAM" id="SignalP"/>
    </source>
</evidence>
<dbReference type="OrthoDB" id="258392at2759"/>
<feature type="chain" id="PRO_5035729050" description="acid phosphatase" evidence="9">
    <location>
        <begin position="30"/>
        <end position="461"/>
    </location>
</feature>
<dbReference type="CDD" id="cd07061">
    <property type="entry name" value="HP_HAP_like"/>
    <property type="match status" value="1"/>
</dbReference>
<evidence type="ECO:0000313" key="11">
    <source>
        <dbReference type="Proteomes" id="UP000822476"/>
    </source>
</evidence>
<dbReference type="PROSITE" id="PS00616">
    <property type="entry name" value="HIS_ACID_PHOSPHAT_1"/>
    <property type="match status" value="1"/>
</dbReference>
<keyword evidence="8" id="KW-0472">Membrane</keyword>
<dbReference type="InterPro" id="IPR050645">
    <property type="entry name" value="Histidine_acid_phosphatase"/>
</dbReference>
<dbReference type="PANTHER" id="PTHR11567:SF211">
    <property type="entry name" value="PROSTATIC ACID PHOSPHATASE"/>
    <property type="match status" value="1"/>
</dbReference>
<reference evidence="10" key="1">
    <citation type="submission" date="2019-07" db="EMBL/GenBank/DDBJ databases">
        <title>Annotation for the trematode Paragonimus miyazaki's.</title>
        <authorList>
            <person name="Choi Y.-J."/>
        </authorList>
    </citation>
    <scope>NUCLEOTIDE SEQUENCE</scope>
    <source>
        <strain evidence="10">Japan</strain>
    </source>
</reference>
<dbReference type="Proteomes" id="UP000822476">
    <property type="component" value="Unassembled WGS sequence"/>
</dbReference>
<organism evidence="10 11">
    <name type="scientific">Paragonimus skrjabini miyazakii</name>
    <dbReference type="NCBI Taxonomy" id="59628"/>
    <lineage>
        <taxon>Eukaryota</taxon>
        <taxon>Metazoa</taxon>
        <taxon>Spiralia</taxon>
        <taxon>Lophotrochozoa</taxon>
        <taxon>Platyhelminthes</taxon>
        <taxon>Trematoda</taxon>
        <taxon>Digenea</taxon>
        <taxon>Plagiorchiida</taxon>
        <taxon>Troglotremata</taxon>
        <taxon>Troglotrematidae</taxon>
        <taxon>Paragonimus</taxon>
    </lineage>
</organism>
<evidence type="ECO:0000256" key="4">
    <source>
        <dbReference type="ARBA" id="ARBA00022729"/>
    </source>
</evidence>
<dbReference type="PANTHER" id="PTHR11567">
    <property type="entry name" value="ACID PHOSPHATASE-RELATED"/>
    <property type="match status" value="1"/>
</dbReference>
<keyword evidence="8" id="KW-0812">Transmembrane</keyword>
<name>A0A8S9YXQ0_9TREM</name>
<proteinExistence type="inferred from homology"/>
<dbReference type="InterPro" id="IPR033379">
    <property type="entry name" value="Acid_Pase_AS"/>
</dbReference>
<evidence type="ECO:0000256" key="2">
    <source>
        <dbReference type="ARBA" id="ARBA00005375"/>
    </source>
</evidence>
<feature type="transmembrane region" description="Helical" evidence="8">
    <location>
        <begin position="418"/>
        <end position="439"/>
    </location>
</feature>
<feature type="signal peptide" evidence="9">
    <location>
        <begin position="1"/>
        <end position="29"/>
    </location>
</feature>
<keyword evidence="4 9" id="KW-0732">Signal</keyword>
<sequence length="461" mass="52314">MFSFALLSILKIVVRCACFVSCFVECVEGVNDSTSNVPLKLQHIHVLFRHGDRTPLVDPINKDVPFVTTWPLGPGQLTEKGILQEYELGRWLRKKYENFIPEKYNGSDFHMRSTDVDRTLMSAQCVSAGVFHNSSSPLQPYGVNWRPIPVHTVSQEADVLLSVAPCPFLDVLRGLEMESEAAIQTEKNHSALFELINRNLDVKIDRRNLWEVSDTLTCMEAHAMQFPDWCSEQVYKELIEVETFYWNMMASTKDILRLEIGVFLHEFVQHLKSIVNGTTSSSFQTFNLSTQHTVAYSAHDSDVTFLLAAFGVYDGKLVAYSSSVVLELYGPSQPGLLEQFSLRLLYKQGFSDPDGKYLQFPVCSDRPPTSGCPLNLVIKQIESLLLDPADFQSTCAAVGDTHLMNAVQYFVSYSTSPFFILIMLSCVLVMLCLTWLFIYQRYKNRTRNSEIFRFAHLHSTA</sequence>
<evidence type="ECO:0000256" key="3">
    <source>
        <dbReference type="ARBA" id="ARBA00012646"/>
    </source>
</evidence>
<evidence type="ECO:0000256" key="8">
    <source>
        <dbReference type="SAM" id="Phobius"/>
    </source>
</evidence>
<evidence type="ECO:0000256" key="1">
    <source>
        <dbReference type="ARBA" id="ARBA00000032"/>
    </source>
</evidence>
<keyword evidence="6" id="KW-1015">Disulfide bond</keyword>
<comment type="similarity">
    <text evidence="2">Belongs to the histidine acid phosphatase family.</text>
</comment>
<keyword evidence="7" id="KW-0325">Glycoprotein</keyword>
<accession>A0A8S9YXQ0</accession>
<dbReference type="Pfam" id="PF00328">
    <property type="entry name" value="His_Phos_2"/>
    <property type="match status" value="1"/>
</dbReference>
<dbReference type="InterPro" id="IPR029033">
    <property type="entry name" value="His_PPase_superfam"/>
</dbReference>
<gene>
    <name evidence="10" type="ORF">EG68_03680</name>
</gene>
<comment type="catalytic activity">
    <reaction evidence="1">
        <text>a phosphate monoester + H2O = an alcohol + phosphate</text>
        <dbReference type="Rhea" id="RHEA:15017"/>
        <dbReference type="ChEBI" id="CHEBI:15377"/>
        <dbReference type="ChEBI" id="CHEBI:30879"/>
        <dbReference type="ChEBI" id="CHEBI:43474"/>
        <dbReference type="ChEBI" id="CHEBI:67140"/>
        <dbReference type="EC" id="3.1.3.2"/>
    </reaction>
</comment>
<protein>
    <recommendedName>
        <fullName evidence="3">acid phosphatase</fullName>
        <ecNumber evidence="3">3.1.3.2</ecNumber>
    </recommendedName>
</protein>
<comment type="caution">
    <text evidence="10">The sequence shown here is derived from an EMBL/GenBank/DDBJ whole genome shotgun (WGS) entry which is preliminary data.</text>
</comment>
<keyword evidence="11" id="KW-1185">Reference proteome</keyword>
<evidence type="ECO:0000256" key="6">
    <source>
        <dbReference type="ARBA" id="ARBA00023157"/>
    </source>
</evidence>
<dbReference type="SUPFAM" id="SSF53254">
    <property type="entry name" value="Phosphoglycerate mutase-like"/>
    <property type="match status" value="1"/>
</dbReference>
<keyword evidence="5" id="KW-0378">Hydrolase</keyword>
<dbReference type="InterPro" id="IPR000560">
    <property type="entry name" value="His_Pase_clade-2"/>
</dbReference>
<dbReference type="EMBL" id="JTDE01002033">
    <property type="protein sequence ID" value="KAF7257970.1"/>
    <property type="molecule type" value="Genomic_DNA"/>
</dbReference>
<evidence type="ECO:0000256" key="7">
    <source>
        <dbReference type="ARBA" id="ARBA00023180"/>
    </source>
</evidence>
<dbReference type="AlphaFoldDB" id="A0A8S9YXQ0"/>
<evidence type="ECO:0000256" key="5">
    <source>
        <dbReference type="ARBA" id="ARBA00022801"/>
    </source>
</evidence>
<evidence type="ECO:0000313" key="10">
    <source>
        <dbReference type="EMBL" id="KAF7257970.1"/>
    </source>
</evidence>
<dbReference type="Gene3D" id="3.40.50.1240">
    <property type="entry name" value="Phosphoglycerate mutase-like"/>
    <property type="match status" value="1"/>
</dbReference>